<dbReference type="AlphaFoldDB" id="A0AAW9PSC0"/>
<evidence type="ECO:0000313" key="4">
    <source>
        <dbReference type="EMBL" id="MEE3717262.1"/>
    </source>
</evidence>
<evidence type="ECO:0000256" key="1">
    <source>
        <dbReference type="SAM" id="MobiDB-lite"/>
    </source>
</evidence>
<protein>
    <submittedName>
        <fullName evidence="4">Nuclear transport factor 2 family protein</fullName>
    </submittedName>
</protein>
<dbReference type="RefSeq" id="WP_330483691.1">
    <property type="nucleotide sequence ID" value="NZ_JAZBJZ010000037.1"/>
</dbReference>
<dbReference type="Proteomes" id="UP001333818">
    <property type="component" value="Unassembled WGS sequence"/>
</dbReference>
<accession>A0AAW9PSC0</accession>
<reference evidence="4" key="1">
    <citation type="submission" date="2024-01" db="EMBL/GenBank/DDBJ databases">
        <title>Bank of Algae and Cyanobacteria of the Azores (BACA) strain genomes.</title>
        <authorList>
            <person name="Luz R."/>
            <person name="Cordeiro R."/>
            <person name="Fonseca A."/>
            <person name="Goncalves V."/>
        </authorList>
    </citation>
    <scope>NUCLEOTIDE SEQUENCE</scope>
    <source>
        <strain evidence="4">BACA0141</strain>
    </source>
</reference>
<sequence>MLKQVALLLITASLTTVAPLFSSAVSAEPTRQAQPSQLAQADRQAPAELKSVVAGLDAAANKRDINAVMQFYASNFSHSDGLTRDQLKEFLQELWQRYAQLKYSTEIVKWEQQGDKIVAETVTQIDGVKSKAEGDFKLTAKLNSSQVYQKVNGKWQVLSQTILSEKSSMISGSEPPNVELRVPDQIGVGRQYALDAIVTEPLGNNLLLGAAVEEAVNARNYIKDATIDLEPLRAGGVFKIGQAPFKEGDRWISVVLVRETGITIESQRLRVSTNFTGNQYTPLPEYGTTPSRVRPNPNDRSSS</sequence>
<dbReference type="InterPro" id="IPR027843">
    <property type="entry name" value="DUF4440"/>
</dbReference>
<organism evidence="4 5">
    <name type="scientific">Tumidithrix elongata BACA0141</name>
    <dbReference type="NCBI Taxonomy" id="2716417"/>
    <lineage>
        <taxon>Bacteria</taxon>
        <taxon>Bacillati</taxon>
        <taxon>Cyanobacteriota</taxon>
        <taxon>Cyanophyceae</taxon>
        <taxon>Pseudanabaenales</taxon>
        <taxon>Pseudanabaenaceae</taxon>
        <taxon>Tumidithrix</taxon>
        <taxon>Tumidithrix elongata</taxon>
    </lineage>
</organism>
<evidence type="ECO:0000259" key="3">
    <source>
        <dbReference type="Pfam" id="PF14534"/>
    </source>
</evidence>
<comment type="caution">
    <text evidence="4">The sequence shown here is derived from an EMBL/GenBank/DDBJ whole genome shotgun (WGS) entry which is preliminary data.</text>
</comment>
<feature type="region of interest" description="Disordered" evidence="1">
    <location>
        <begin position="275"/>
        <end position="303"/>
    </location>
</feature>
<evidence type="ECO:0000313" key="5">
    <source>
        <dbReference type="Proteomes" id="UP001333818"/>
    </source>
</evidence>
<dbReference type="Pfam" id="PF14534">
    <property type="entry name" value="DUF4440"/>
    <property type="match status" value="1"/>
</dbReference>
<dbReference type="InterPro" id="IPR032710">
    <property type="entry name" value="NTF2-like_dom_sf"/>
</dbReference>
<proteinExistence type="predicted"/>
<feature type="signal peptide" evidence="2">
    <location>
        <begin position="1"/>
        <end position="27"/>
    </location>
</feature>
<feature type="domain" description="DUF4440" evidence="3">
    <location>
        <begin position="50"/>
        <end position="157"/>
    </location>
</feature>
<feature type="chain" id="PRO_5043398742" evidence="2">
    <location>
        <begin position="28"/>
        <end position="303"/>
    </location>
</feature>
<dbReference type="SUPFAM" id="SSF54427">
    <property type="entry name" value="NTF2-like"/>
    <property type="match status" value="1"/>
</dbReference>
<dbReference type="EMBL" id="JAZBJZ010000037">
    <property type="protein sequence ID" value="MEE3717262.1"/>
    <property type="molecule type" value="Genomic_DNA"/>
</dbReference>
<name>A0AAW9PSC0_9CYAN</name>
<keyword evidence="2" id="KW-0732">Signal</keyword>
<dbReference type="Gene3D" id="3.10.450.50">
    <property type="match status" value="1"/>
</dbReference>
<evidence type="ECO:0000256" key="2">
    <source>
        <dbReference type="SAM" id="SignalP"/>
    </source>
</evidence>
<keyword evidence="5" id="KW-1185">Reference proteome</keyword>
<gene>
    <name evidence="4" type="ORF">V2H45_10930</name>
</gene>